<evidence type="ECO:0000313" key="2">
    <source>
        <dbReference type="EMBL" id="OIW31026.1"/>
    </source>
</evidence>
<dbReference type="Proteomes" id="UP000182658">
    <property type="component" value="Unassembled WGS sequence"/>
</dbReference>
<proteinExistence type="predicted"/>
<name>A0A1J7JTH6_9PEZI</name>
<feature type="region of interest" description="Disordered" evidence="1">
    <location>
        <begin position="23"/>
        <end position="71"/>
    </location>
</feature>
<gene>
    <name evidence="2" type="ORF">CONLIGDRAFT_297427</name>
</gene>
<accession>A0A1J7JTH6</accession>
<evidence type="ECO:0000313" key="3">
    <source>
        <dbReference type="Proteomes" id="UP000182658"/>
    </source>
</evidence>
<reference evidence="2 3" key="1">
    <citation type="submission" date="2016-10" db="EMBL/GenBank/DDBJ databases">
        <title>Draft genome sequence of Coniochaeta ligniaria NRRL30616, a lignocellulolytic fungus for bioabatement of inhibitors in plant biomass hydrolysates.</title>
        <authorList>
            <consortium name="DOE Joint Genome Institute"/>
            <person name="Jimenez D.J."/>
            <person name="Hector R.E."/>
            <person name="Riley R."/>
            <person name="Sun H."/>
            <person name="Grigoriev I.V."/>
            <person name="Van Elsas J.D."/>
            <person name="Nichols N.N."/>
        </authorList>
    </citation>
    <scope>NUCLEOTIDE SEQUENCE [LARGE SCALE GENOMIC DNA]</scope>
    <source>
        <strain evidence="2 3">NRRL 30616</strain>
    </source>
</reference>
<keyword evidence="3" id="KW-1185">Reference proteome</keyword>
<protein>
    <submittedName>
        <fullName evidence="2">Uncharacterized protein</fullName>
    </submittedName>
</protein>
<dbReference type="EMBL" id="KV875096">
    <property type="protein sequence ID" value="OIW31026.1"/>
    <property type="molecule type" value="Genomic_DNA"/>
</dbReference>
<organism evidence="2 3">
    <name type="scientific">Coniochaeta ligniaria NRRL 30616</name>
    <dbReference type="NCBI Taxonomy" id="1408157"/>
    <lineage>
        <taxon>Eukaryota</taxon>
        <taxon>Fungi</taxon>
        <taxon>Dikarya</taxon>
        <taxon>Ascomycota</taxon>
        <taxon>Pezizomycotina</taxon>
        <taxon>Sordariomycetes</taxon>
        <taxon>Sordariomycetidae</taxon>
        <taxon>Coniochaetales</taxon>
        <taxon>Coniochaetaceae</taxon>
        <taxon>Coniochaeta</taxon>
    </lineage>
</organism>
<dbReference type="InParanoid" id="A0A1J7JTH6"/>
<dbReference type="AlphaFoldDB" id="A0A1J7JTH6"/>
<evidence type="ECO:0000256" key="1">
    <source>
        <dbReference type="SAM" id="MobiDB-lite"/>
    </source>
</evidence>
<sequence>MVSRSTFSCSLADTMLLSRVPTTSLEISGDEDTSQTRRMNKKDLESQSTQQLVSRDRQIASRNVSGPRPKLSIPLLRQDNTCGKQLYPPQGGTVDDFRLTWGTAIRRRCKATARPAMLYRAHSREDYDGYNHRSRWYNCYTSSSGLINTGEFSWLVETYLALSCLDLEPINQRLADICQSGLARQSAYLRITKHYTTHDLLEIHAI</sequence>